<dbReference type="PROSITE" id="PS00599">
    <property type="entry name" value="AA_TRANSFER_CLASS_2"/>
    <property type="match status" value="1"/>
</dbReference>
<evidence type="ECO:0000256" key="4">
    <source>
        <dbReference type="ARBA" id="ARBA00012748"/>
    </source>
</evidence>
<comment type="pathway">
    <text evidence="2">Amino-acid biosynthesis; L-histidine biosynthesis; L-histidine from 5-phospho-alpha-D-ribose 1-diphosphate: step 7/9.</text>
</comment>
<evidence type="ECO:0000256" key="6">
    <source>
        <dbReference type="ARBA" id="ARBA00022605"/>
    </source>
</evidence>
<gene>
    <name evidence="12" type="ORF">JW592_01240</name>
</gene>
<dbReference type="Pfam" id="PF00155">
    <property type="entry name" value="Aminotran_1_2"/>
    <property type="match status" value="1"/>
</dbReference>
<dbReference type="EMBL" id="JAFFZN010000001">
    <property type="protein sequence ID" value="MBO8184113.1"/>
    <property type="molecule type" value="Genomic_DNA"/>
</dbReference>
<dbReference type="SUPFAM" id="SSF55729">
    <property type="entry name" value="Acyl-CoA N-acyltransferases (Nat)"/>
    <property type="match status" value="1"/>
</dbReference>
<feature type="domain" description="Aminotransferase class I/classII large" evidence="11">
    <location>
        <begin position="368"/>
        <end position="668"/>
    </location>
</feature>
<dbReference type="Gene3D" id="3.40.640.10">
    <property type="entry name" value="Type I PLP-dependent aspartate aminotransferase-like (Major domain)"/>
    <property type="match status" value="1"/>
</dbReference>
<dbReference type="InterPro" id="IPR015421">
    <property type="entry name" value="PyrdxlP-dep_Trfase_major"/>
</dbReference>
<name>A0ABS3WLX3_9ACTN</name>
<dbReference type="InterPro" id="IPR050106">
    <property type="entry name" value="HistidinolP_aminotransfase"/>
</dbReference>
<dbReference type="InterPro" id="IPR004839">
    <property type="entry name" value="Aminotransferase_I/II_large"/>
</dbReference>
<comment type="cofactor">
    <cofactor evidence="1">
        <name>pyridoxal 5'-phosphate</name>
        <dbReference type="ChEBI" id="CHEBI:597326"/>
    </cofactor>
</comment>
<organism evidence="12 13">
    <name type="scientific">Streptomyces spirodelae</name>
    <dbReference type="NCBI Taxonomy" id="2812904"/>
    <lineage>
        <taxon>Bacteria</taxon>
        <taxon>Bacillati</taxon>
        <taxon>Actinomycetota</taxon>
        <taxon>Actinomycetes</taxon>
        <taxon>Kitasatosporales</taxon>
        <taxon>Streptomycetaceae</taxon>
        <taxon>Streptomyces</taxon>
    </lineage>
</organism>
<comment type="caution">
    <text evidence="12">The sequence shown here is derived from an EMBL/GenBank/DDBJ whole genome shotgun (WGS) entry which is preliminary data.</text>
</comment>
<dbReference type="PANTHER" id="PTHR43643">
    <property type="entry name" value="HISTIDINOL-PHOSPHATE AMINOTRANSFERASE 2"/>
    <property type="match status" value="1"/>
</dbReference>
<dbReference type="SUPFAM" id="SSF53383">
    <property type="entry name" value="PLP-dependent transferases"/>
    <property type="match status" value="1"/>
</dbReference>
<evidence type="ECO:0000256" key="8">
    <source>
        <dbReference type="ARBA" id="ARBA00022898"/>
    </source>
</evidence>
<comment type="catalytic activity">
    <reaction evidence="10">
        <text>L-histidinol phosphate + 2-oxoglutarate = 3-(imidazol-4-yl)-2-oxopropyl phosphate + L-glutamate</text>
        <dbReference type="Rhea" id="RHEA:23744"/>
        <dbReference type="ChEBI" id="CHEBI:16810"/>
        <dbReference type="ChEBI" id="CHEBI:29985"/>
        <dbReference type="ChEBI" id="CHEBI:57766"/>
        <dbReference type="ChEBI" id="CHEBI:57980"/>
        <dbReference type="EC" id="2.6.1.9"/>
    </reaction>
</comment>
<dbReference type="Proteomes" id="UP001518976">
    <property type="component" value="Unassembled WGS sequence"/>
</dbReference>
<comment type="similarity">
    <text evidence="3">Belongs to the class-II pyridoxal-phosphate-dependent aminotransferase family. Histidinol-phosphate aminotransferase subfamily.</text>
</comment>
<evidence type="ECO:0000313" key="13">
    <source>
        <dbReference type="Proteomes" id="UP001518976"/>
    </source>
</evidence>
<keyword evidence="5 12" id="KW-0032">Aminotransferase</keyword>
<evidence type="ECO:0000259" key="11">
    <source>
        <dbReference type="Pfam" id="PF00155"/>
    </source>
</evidence>
<dbReference type="InterPro" id="IPR016181">
    <property type="entry name" value="Acyl_CoA_acyltransferase"/>
</dbReference>
<reference evidence="12 13" key="1">
    <citation type="submission" date="2021-02" db="EMBL/GenBank/DDBJ databases">
        <title>Streptomyces spirodelae sp. nov., isolated from duckweed.</title>
        <authorList>
            <person name="Saimee Y."/>
            <person name="Duangmal K."/>
        </authorList>
    </citation>
    <scope>NUCLEOTIDE SEQUENCE [LARGE SCALE GENOMIC DNA]</scope>
    <source>
        <strain evidence="12 13">DW4-2</strain>
    </source>
</reference>
<evidence type="ECO:0000256" key="1">
    <source>
        <dbReference type="ARBA" id="ARBA00001933"/>
    </source>
</evidence>
<evidence type="ECO:0000256" key="7">
    <source>
        <dbReference type="ARBA" id="ARBA00022679"/>
    </source>
</evidence>
<keyword evidence="7" id="KW-0808">Transferase</keyword>
<dbReference type="GO" id="GO:0008483">
    <property type="term" value="F:transaminase activity"/>
    <property type="evidence" value="ECO:0007669"/>
    <property type="project" value="UniProtKB-KW"/>
</dbReference>
<sequence length="672" mass="72894">MRRSADVDALQHVLCAALRSRAPVCSMARLGHSVGIRLDRGDGAGPVRGAEAWEALEPAALERPTLIGGGAPYAPTSPAPSPDAVDELVRRAEALDVPQILVPRVRRSDDTGALRAAGFVSVAAGSECVVRLPGEVDDVLRNRVGAGQLRDLRRRHRAVSRDLTWERIPLGELAGKAWARDAFVKLHQSHVERQGGSHSPYNAEALDALAHSVPGRRTEMFVRRRENTVVQAGLLTTSHNGRGIYHLTQATDHNDPAARRNLHLASLYQLYLHARRSGLEWVHLGSGDAPRARRLGADLFVPLDHWLRAPGLAHPAEEGDEERELSPFAAPSVATVPIPGPARFRHRPRFDLVDLSGNTNPFLAPESHYPELDTAELARTCLATLSALPGHDGLDALSPDHLLFTSGAVDGVMLLLAALASPGERVCVTPPTFELYAHFARVLRLPVVEVPLRGDDLNELDAERILAADARVTVLCDPNNPVGTRLDPERVRDLVARSSGLVVIDEAYVEFSEKPSYAPLVARHDNLIVLRTLSKAWGLAGARCGIALADPGLIDALRRVQVPFGFTNASQHAVRDRLTNTRRPLASIRLIRAERDRMAAALAAHPAVERVFPSDANFLLVRLREHQRVVERLRGAGILVADTGHLVPATCRISIGNRRANAALLEALSAAS</sequence>
<keyword evidence="13" id="KW-1185">Reference proteome</keyword>
<evidence type="ECO:0000256" key="3">
    <source>
        <dbReference type="ARBA" id="ARBA00007970"/>
    </source>
</evidence>
<accession>A0ABS3WLX3</accession>
<dbReference type="InterPro" id="IPR015422">
    <property type="entry name" value="PyrdxlP-dep_Trfase_small"/>
</dbReference>
<evidence type="ECO:0000313" key="12">
    <source>
        <dbReference type="EMBL" id="MBO8184113.1"/>
    </source>
</evidence>
<evidence type="ECO:0000256" key="10">
    <source>
        <dbReference type="ARBA" id="ARBA00047481"/>
    </source>
</evidence>
<evidence type="ECO:0000256" key="2">
    <source>
        <dbReference type="ARBA" id="ARBA00005011"/>
    </source>
</evidence>
<dbReference type="Gene3D" id="3.40.630.30">
    <property type="match status" value="1"/>
</dbReference>
<dbReference type="RefSeq" id="WP_209262920.1">
    <property type="nucleotide sequence ID" value="NZ_JAFFZN010000001.1"/>
</dbReference>
<protein>
    <recommendedName>
        <fullName evidence="4">histidinol-phosphate transaminase</fullName>
        <ecNumber evidence="4">2.6.1.9</ecNumber>
    </recommendedName>
</protein>
<dbReference type="Gene3D" id="3.90.1150.10">
    <property type="entry name" value="Aspartate Aminotransferase, domain 1"/>
    <property type="match status" value="1"/>
</dbReference>
<keyword evidence="8" id="KW-0663">Pyridoxal phosphate</keyword>
<keyword evidence="9" id="KW-0368">Histidine biosynthesis</keyword>
<dbReference type="CDD" id="cd00609">
    <property type="entry name" value="AAT_like"/>
    <property type="match status" value="1"/>
</dbReference>
<dbReference type="InterPro" id="IPR001917">
    <property type="entry name" value="Aminotrans_II_pyridoxalP_BS"/>
</dbReference>
<keyword evidence="6" id="KW-0028">Amino-acid biosynthesis</keyword>
<dbReference type="EC" id="2.6.1.9" evidence="4"/>
<evidence type="ECO:0000256" key="9">
    <source>
        <dbReference type="ARBA" id="ARBA00023102"/>
    </source>
</evidence>
<evidence type="ECO:0000256" key="5">
    <source>
        <dbReference type="ARBA" id="ARBA00022576"/>
    </source>
</evidence>
<dbReference type="InterPro" id="IPR015424">
    <property type="entry name" value="PyrdxlP-dep_Trfase"/>
</dbReference>
<dbReference type="PANTHER" id="PTHR43643:SF6">
    <property type="entry name" value="HISTIDINOL-PHOSPHATE AMINOTRANSFERASE"/>
    <property type="match status" value="1"/>
</dbReference>
<proteinExistence type="inferred from homology"/>